<evidence type="ECO:0000313" key="2">
    <source>
        <dbReference type="EMBL" id="MER6978217.1"/>
    </source>
</evidence>
<keyword evidence="3" id="KW-1185">Reference proteome</keyword>
<organism evidence="2 3">
    <name type="scientific">Streptomyces carpinensis</name>
    <dbReference type="NCBI Taxonomy" id="66369"/>
    <lineage>
        <taxon>Bacteria</taxon>
        <taxon>Bacillati</taxon>
        <taxon>Actinomycetota</taxon>
        <taxon>Actinomycetes</taxon>
        <taxon>Kitasatosporales</taxon>
        <taxon>Streptomycetaceae</taxon>
        <taxon>Streptomyces</taxon>
    </lineage>
</organism>
<gene>
    <name evidence="2" type="ORF">ABT317_14685</name>
</gene>
<keyword evidence="1" id="KW-1133">Transmembrane helix</keyword>
<dbReference type="RefSeq" id="WP_086731394.1">
    <property type="nucleotide sequence ID" value="NZ_MUBM01000600.1"/>
</dbReference>
<proteinExistence type="predicted"/>
<keyword evidence="1" id="KW-0812">Transmembrane</keyword>
<dbReference type="Proteomes" id="UP001458415">
    <property type="component" value="Unassembled WGS sequence"/>
</dbReference>
<comment type="caution">
    <text evidence="2">The sequence shown here is derived from an EMBL/GenBank/DDBJ whole genome shotgun (WGS) entry which is preliminary data.</text>
</comment>
<evidence type="ECO:0008006" key="4">
    <source>
        <dbReference type="Google" id="ProtNLM"/>
    </source>
</evidence>
<sequence length="177" mass="18672">MGDADGGFSQWRRRLSCLAVLVAVLAGGTGGFLWLFQDELFHPFGDARACEGSDARLPDVISAGGVPIPADASDIHYVTENGSARVSFLSSQMPDYLHRAGLVPEGKPLLEYDEKYALGDGESELPEGLCGPAVTGPVWSHELAGPRPGGSILVERSSVVPGALRAPARVIATFNIR</sequence>
<feature type="transmembrane region" description="Helical" evidence="1">
    <location>
        <begin position="15"/>
        <end position="36"/>
    </location>
</feature>
<dbReference type="EMBL" id="JBEPCU010000207">
    <property type="protein sequence ID" value="MER6978217.1"/>
    <property type="molecule type" value="Genomic_DNA"/>
</dbReference>
<protein>
    <recommendedName>
        <fullName evidence="4">Secreted protein</fullName>
    </recommendedName>
</protein>
<evidence type="ECO:0000256" key="1">
    <source>
        <dbReference type="SAM" id="Phobius"/>
    </source>
</evidence>
<accession>A0ABV1W3K1</accession>
<name>A0ABV1W3K1_9ACTN</name>
<reference evidence="2 3" key="1">
    <citation type="submission" date="2024-06" db="EMBL/GenBank/DDBJ databases">
        <title>The Natural Products Discovery Center: Release of the First 8490 Sequenced Strains for Exploring Actinobacteria Biosynthetic Diversity.</title>
        <authorList>
            <person name="Kalkreuter E."/>
            <person name="Kautsar S.A."/>
            <person name="Yang D."/>
            <person name="Bader C.D."/>
            <person name="Teijaro C.N."/>
            <person name="Fluegel L."/>
            <person name="Davis C.M."/>
            <person name="Simpson J.R."/>
            <person name="Lauterbach L."/>
            <person name="Steele A.D."/>
            <person name="Gui C."/>
            <person name="Meng S."/>
            <person name="Li G."/>
            <person name="Viehrig K."/>
            <person name="Ye F."/>
            <person name="Su P."/>
            <person name="Kiefer A.F."/>
            <person name="Nichols A."/>
            <person name="Cepeda A.J."/>
            <person name="Yan W."/>
            <person name="Fan B."/>
            <person name="Jiang Y."/>
            <person name="Adhikari A."/>
            <person name="Zheng C.-J."/>
            <person name="Schuster L."/>
            <person name="Cowan T.M."/>
            <person name="Smanski M.J."/>
            <person name="Chevrette M.G."/>
            <person name="De Carvalho L.P.S."/>
            <person name="Shen B."/>
        </authorList>
    </citation>
    <scope>NUCLEOTIDE SEQUENCE [LARGE SCALE GENOMIC DNA]</scope>
    <source>
        <strain evidence="2 3">NPDC000634</strain>
    </source>
</reference>
<keyword evidence="1" id="KW-0472">Membrane</keyword>
<evidence type="ECO:0000313" key="3">
    <source>
        <dbReference type="Proteomes" id="UP001458415"/>
    </source>
</evidence>